<gene>
    <name evidence="1" type="ORF">HAND00432_LOCUS20855</name>
</gene>
<protein>
    <submittedName>
        <fullName evidence="1">Uncharacterized protein</fullName>
    </submittedName>
</protein>
<dbReference type="EMBL" id="HBFX01034616">
    <property type="protein sequence ID" value="CAD8969857.1"/>
    <property type="molecule type" value="Transcribed_RNA"/>
</dbReference>
<evidence type="ECO:0000313" key="1">
    <source>
        <dbReference type="EMBL" id="CAD8969857.1"/>
    </source>
</evidence>
<reference evidence="1" key="1">
    <citation type="submission" date="2021-01" db="EMBL/GenBank/DDBJ databases">
        <authorList>
            <person name="Corre E."/>
            <person name="Pelletier E."/>
            <person name="Niang G."/>
            <person name="Scheremetjew M."/>
            <person name="Finn R."/>
            <person name="Kale V."/>
            <person name="Holt S."/>
            <person name="Cochrane G."/>
            <person name="Meng A."/>
            <person name="Brown T."/>
            <person name="Cohen L."/>
        </authorList>
    </citation>
    <scope>NUCLEOTIDE SEQUENCE</scope>
    <source>
        <strain evidence="1">CCMP644</strain>
    </source>
</reference>
<organism evidence="1">
    <name type="scientific">Hemiselmis andersenii</name>
    <name type="common">Cryptophyte alga</name>
    <dbReference type="NCBI Taxonomy" id="464988"/>
    <lineage>
        <taxon>Eukaryota</taxon>
        <taxon>Cryptophyceae</taxon>
        <taxon>Cryptomonadales</taxon>
        <taxon>Hemiselmidaceae</taxon>
        <taxon>Hemiselmis</taxon>
    </lineage>
</organism>
<accession>A0A6T8KVQ1</accession>
<name>A0A6T8KVQ1_HEMAN</name>
<proteinExistence type="predicted"/>
<sequence length="117" mass="12490">MLKAAEAVAKWVQEKEAIPVDAGLPELAPIAANAVRFVRLGGTDVLTSLAEAQDLLIKKAAATAMFVCFSEDLARLELASGDARWLQSLTRQALPAIAGCEDAVARNKAERVRTMLV</sequence>
<dbReference type="AlphaFoldDB" id="A0A6T8KVQ1"/>